<dbReference type="SUPFAM" id="SSF54909">
    <property type="entry name" value="Dimeric alpha+beta barrel"/>
    <property type="match status" value="1"/>
</dbReference>
<protein>
    <submittedName>
        <fullName evidence="2">Uncharacterized protein</fullName>
    </submittedName>
</protein>
<name>A0AAJ0I1N2_9PEZI</name>
<proteinExistence type="predicted"/>
<feature type="region of interest" description="Disordered" evidence="1">
    <location>
        <begin position="1"/>
        <end position="28"/>
    </location>
</feature>
<dbReference type="RefSeq" id="XP_062689593.1">
    <property type="nucleotide sequence ID" value="XM_062841246.1"/>
</dbReference>
<comment type="caution">
    <text evidence="2">The sequence shown here is derived from an EMBL/GenBank/DDBJ whole genome shotgun (WGS) entry which is preliminary data.</text>
</comment>
<organism evidence="2 3">
    <name type="scientific">Neurospora hispaniola</name>
    <dbReference type="NCBI Taxonomy" id="588809"/>
    <lineage>
        <taxon>Eukaryota</taxon>
        <taxon>Fungi</taxon>
        <taxon>Dikarya</taxon>
        <taxon>Ascomycota</taxon>
        <taxon>Pezizomycotina</taxon>
        <taxon>Sordariomycetes</taxon>
        <taxon>Sordariomycetidae</taxon>
        <taxon>Sordariales</taxon>
        <taxon>Sordariaceae</taxon>
        <taxon>Neurospora</taxon>
    </lineage>
</organism>
<keyword evidence="3" id="KW-1185">Reference proteome</keyword>
<accession>A0AAJ0I1N2</accession>
<dbReference type="PANTHER" id="PTHR36986:SF1">
    <property type="entry name" value="UPF0643 PROTEIN PB2B2.08"/>
    <property type="match status" value="1"/>
</dbReference>
<evidence type="ECO:0000313" key="2">
    <source>
        <dbReference type="EMBL" id="KAK3487466.1"/>
    </source>
</evidence>
<evidence type="ECO:0000313" key="3">
    <source>
        <dbReference type="Proteomes" id="UP001285908"/>
    </source>
</evidence>
<dbReference type="GeneID" id="87878868"/>
<dbReference type="AlphaFoldDB" id="A0AAJ0I1N2"/>
<reference evidence="2 3" key="1">
    <citation type="journal article" date="2023" name="Mol. Phylogenet. Evol.">
        <title>Genome-scale phylogeny and comparative genomics of the fungal order Sordariales.</title>
        <authorList>
            <person name="Hensen N."/>
            <person name="Bonometti L."/>
            <person name="Westerberg I."/>
            <person name="Brannstrom I.O."/>
            <person name="Guillou S."/>
            <person name="Cros-Aarteil S."/>
            <person name="Calhoun S."/>
            <person name="Haridas S."/>
            <person name="Kuo A."/>
            <person name="Mondo S."/>
            <person name="Pangilinan J."/>
            <person name="Riley R."/>
            <person name="LaButti K."/>
            <person name="Andreopoulos B."/>
            <person name="Lipzen A."/>
            <person name="Chen C."/>
            <person name="Yan M."/>
            <person name="Daum C."/>
            <person name="Ng V."/>
            <person name="Clum A."/>
            <person name="Steindorff A."/>
            <person name="Ohm R.A."/>
            <person name="Martin F."/>
            <person name="Silar P."/>
            <person name="Natvig D.O."/>
            <person name="Lalanne C."/>
            <person name="Gautier V."/>
            <person name="Ament-Velasquez S.L."/>
            <person name="Kruys A."/>
            <person name="Hutchinson M.I."/>
            <person name="Powell A.J."/>
            <person name="Barry K."/>
            <person name="Miller A.N."/>
            <person name="Grigoriev I.V."/>
            <person name="Debuchy R."/>
            <person name="Gladieux P."/>
            <person name="Hiltunen Thoren M."/>
            <person name="Johannesson H."/>
        </authorList>
    </citation>
    <scope>NUCLEOTIDE SEQUENCE [LARGE SCALE GENOMIC DNA]</scope>
    <source>
        <strain evidence="2 3">FGSC 10403</strain>
    </source>
</reference>
<gene>
    <name evidence="2" type="ORF">B0T23DRAFT_455650</name>
</gene>
<dbReference type="EMBL" id="JAULSX010000007">
    <property type="protein sequence ID" value="KAK3487466.1"/>
    <property type="molecule type" value="Genomic_DNA"/>
</dbReference>
<dbReference type="PANTHER" id="PTHR36986">
    <property type="entry name" value="UPF0643 PROTEIN PB2B2.08"/>
    <property type="match status" value="1"/>
</dbReference>
<dbReference type="InterPro" id="IPR011008">
    <property type="entry name" value="Dimeric_a/b-barrel"/>
</dbReference>
<evidence type="ECO:0000256" key="1">
    <source>
        <dbReference type="SAM" id="MobiDB-lite"/>
    </source>
</evidence>
<dbReference type="Proteomes" id="UP001285908">
    <property type="component" value="Unassembled WGS sequence"/>
</dbReference>
<sequence length="227" mass="25815">MAISQGPVGVAMASHSTPVHPEKTSSIVSENNIQTTPTELPDKERYIVVSPYTEQQHLLDLTTLDPENQILALALTQLTCLREDYATAPYRDTFNWDQIIEHVRALARKRNYTWKETSFFVVAFRSQVFESTVENYADLGELDKAAHAEATASGGFLKYWFGTPNDERRNLATCIWRSPEDAKKGGTGPAHRKAAGATRSLYSFWHIDRHRLTIRDNVESWDLTEWN</sequence>